<sequence length="230" mass="26874">MSGSSSKKDAPNSKRPFNSGAMDRFLAAAHKKLSSEAERIDQLFYSYAITPPWVIQPQGIDTLCSDLGIHHTDVRILMLAWKMQAEKQGYFTLDEWRRALTALRADTIIKLKAALPELEREVRRSSNRANFYSYAFKYNLTEEKQKFIDTETVCALLNLVLRSEFLPQVDALIHYLKIQTDYRVINMDQWMGFYRFCNEINFPELDNYDSDQAWPLIVDDFVDWIRSHRG</sequence>
<dbReference type="PROSITE" id="PS51229">
    <property type="entry name" value="DCUN1"/>
    <property type="match status" value="1"/>
</dbReference>
<dbReference type="AlphaFoldDB" id="A0A022Q109"/>
<dbReference type="OMA" id="VDWIRSH"/>
<dbReference type="GO" id="GO:0031624">
    <property type="term" value="F:ubiquitin conjugating enzyme binding"/>
    <property type="evidence" value="ECO:0000318"/>
    <property type="project" value="GO_Central"/>
</dbReference>
<keyword evidence="4" id="KW-1185">Reference proteome</keyword>
<evidence type="ECO:0000256" key="1">
    <source>
        <dbReference type="RuleBase" id="RU410713"/>
    </source>
</evidence>
<dbReference type="KEGG" id="egt:105976111"/>
<proteinExistence type="predicted"/>
<dbReference type="PANTHER" id="PTHR12281">
    <property type="entry name" value="RP42 RELATED"/>
    <property type="match status" value="1"/>
</dbReference>
<name>A0A022Q109_ERYGU</name>
<dbReference type="Pfam" id="PF03556">
    <property type="entry name" value="Cullin_binding"/>
    <property type="match status" value="1"/>
</dbReference>
<dbReference type="InterPro" id="IPR005176">
    <property type="entry name" value="PONY_dom"/>
</dbReference>
<evidence type="ECO:0000313" key="4">
    <source>
        <dbReference type="Proteomes" id="UP000030748"/>
    </source>
</evidence>
<accession>A0A022Q109</accession>
<evidence type="ECO:0000259" key="2">
    <source>
        <dbReference type="PROSITE" id="PS51229"/>
    </source>
</evidence>
<dbReference type="InterPro" id="IPR042460">
    <property type="entry name" value="DCN1-like_PONY"/>
</dbReference>
<dbReference type="Gene3D" id="1.10.238.200">
    <property type="entry name" value="Cullin, PONY binding domain"/>
    <property type="match status" value="1"/>
</dbReference>
<evidence type="ECO:0000313" key="3">
    <source>
        <dbReference type="EMBL" id="EYU21716.1"/>
    </source>
</evidence>
<protein>
    <recommendedName>
        <fullName evidence="1">Defective in cullin neddylation protein</fullName>
    </recommendedName>
</protein>
<comment type="function">
    <text evidence="1">Neddylation of cullins play an essential role in the regulation of SCF-type complexes activity.</text>
</comment>
<dbReference type="GO" id="GO:0097602">
    <property type="term" value="F:cullin family protein binding"/>
    <property type="evidence" value="ECO:0000318"/>
    <property type="project" value="GO_Central"/>
</dbReference>
<dbReference type="GO" id="GO:0045116">
    <property type="term" value="P:protein neddylation"/>
    <property type="evidence" value="ECO:0000318"/>
    <property type="project" value="GO_Central"/>
</dbReference>
<dbReference type="PANTHER" id="PTHR12281:SF12">
    <property type="entry name" value="DEFECTIVE IN CULLIN NEDDYLATION PROTEIN"/>
    <property type="match status" value="1"/>
</dbReference>
<dbReference type="GO" id="GO:0000151">
    <property type="term" value="C:ubiquitin ligase complex"/>
    <property type="evidence" value="ECO:0000318"/>
    <property type="project" value="GO_Central"/>
</dbReference>
<dbReference type="EMBL" id="KI632223">
    <property type="protein sequence ID" value="EYU21716.1"/>
    <property type="molecule type" value="Genomic_DNA"/>
</dbReference>
<dbReference type="eggNOG" id="KOG3077">
    <property type="taxonomic scope" value="Eukaryota"/>
</dbReference>
<dbReference type="GO" id="GO:0032182">
    <property type="term" value="F:ubiquitin-like protein binding"/>
    <property type="evidence" value="ECO:0000318"/>
    <property type="project" value="GO_Central"/>
</dbReference>
<dbReference type="OrthoDB" id="286637at2759"/>
<reference evidence="3 4" key="1">
    <citation type="journal article" date="2013" name="Proc. Natl. Acad. Sci. U.S.A.">
        <title>Fine-scale variation in meiotic recombination in Mimulus inferred from population shotgun sequencing.</title>
        <authorList>
            <person name="Hellsten U."/>
            <person name="Wright K.M."/>
            <person name="Jenkins J."/>
            <person name="Shu S."/>
            <person name="Yuan Y."/>
            <person name="Wessler S.R."/>
            <person name="Schmutz J."/>
            <person name="Willis J.H."/>
            <person name="Rokhsar D.S."/>
        </authorList>
    </citation>
    <scope>NUCLEOTIDE SEQUENCE [LARGE SCALE GENOMIC DNA]</scope>
    <source>
        <strain evidence="4">cv. DUN x IM62</strain>
    </source>
</reference>
<feature type="domain" description="DCUN1" evidence="2">
    <location>
        <begin position="35"/>
        <end position="226"/>
    </location>
</feature>
<dbReference type="InterPro" id="IPR014764">
    <property type="entry name" value="DCN-prot"/>
</dbReference>
<gene>
    <name evidence="3" type="ORF">MIMGU_mgv1a013128mg</name>
</gene>
<dbReference type="Gene3D" id="1.10.238.10">
    <property type="entry name" value="EF-hand"/>
    <property type="match status" value="1"/>
</dbReference>
<dbReference type="Proteomes" id="UP000030748">
    <property type="component" value="Unassembled WGS sequence"/>
</dbReference>
<dbReference type="STRING" id="4155.A0A022Q109"/>
<dbReference type="PhylomeDB" id="A0A022Q109"/>
<organism evidence="3 4">
    <name type="scientific">Erythranthe guttata</name>
    <name type="common">Yellow monkey flower</name>
    <name type="synonym">Mimulus guttatus</name>
    <dbReference type="NCBI Taxonomy" id="4155"/>
    <lineage>
        <taxon>Eukaryota</taxon>
        <taxon>Viridiplantae</taxon>
        <taxon>Streptophyta</taxon>
        <taxon>Embryophyta</taxon>
        <taxon>Tracheophyta</taxon>
        <taxon>Spermatophyta</taxon>
        <taxon>Magnoliopsida</taxon>
        <taxon>eudicotyledons</taxon>
        <taxon>Gunneridae</taxon>
        <taxon>Pentapetalae</taxon>
        <taxon>asterids</taxon>
        <taxon>lamiids</taxon>
        <taxon>Lamiales</taxon>
        <taxon>Phrymaceae</taxon>
        <taxon>Erythranthe</taxon>
    </lineage>
</organism>